<evidence type="ECO:0000256" key="3">
    <source>
        <dbReference type="ARBA" id="ARBA00022989"/>
    </source>
</evidence>
<dbReference type="AlphaFoldDB" id="A0A915IIW7"/>
<evidence type="ECO:0000256" key="4">
    <source>
        <dbReference type="ARBA" id="ARBA00023136"/>
    </source>
</evidence>
<feature type="transmembrane region" description="Helical" evidence="6">
    <location>
        <begin position="102"/>
        <end position="122"/>
    </location>
</feature>
<organism evidence="7 8">
    <name type="scientific">Romanomermis culicivorax</name>
    <name type="common">Nematode worm</name>
    <dbReference type="NCBI Taxonomy" id="13658"/>
    <lineage>
        <taxon>Eukaryota</taxon>
        <taxon>Metazoa</taxon>
        <taxon>Ecdysozoa</taxon>
        <taxon>Nematoda</taxon>
        <taxon>Enoplea</taxon>
        <taxon>Dorylaimia</taxon>
        <taxon>Mermithida</taxon>
        <taxon>Mermithoidea</taxon>
        <taxon>Mermithidae</taxon>
        <taxon>Romanomermis</taxon>
    </lineage>
</organism>
<sequence>MDSSNVNSTMRSRQTAKYVTAVKFCLISFNSILVVSAGFTLVALLVVMYQLTPLITALERTKILGTIVALVEPICLSLLCVMVCVSAFFSYCAITKPSTCGMAFYIGMLCSLAIIVSIILGMKVTDRRILEKSVADSLFEAIEKSSRDKTVLQELNKIQNTYVCCGVHSYTDWLKNKNTKLPSSCCDDFHDECDQNSMSFRKESCIKLIMYHQYYRFSISDKLAYALALFGIPDLRQFPRALLNLAAKLPVLPRSQLVCGILLSSIYMHMIRVGSRSNDSLPRSTEKRSIFSDKSNG</sequence>
<evidence type="ECO:0000256" key="6">
    <source>
        <dbReference type="SAM" id="Phobius"/>
    </source>
</evidence>
<comment type="subcellular location">
    <subcellularLocation>
        <location evidence="1">Membrane</location>
        <topology evidence="1">Multi-pass membrane protein</topology>
    </subcellularLocation>
</comment>
<dbReference type="PANTHER" id="PTHR19282">
    <property type="entry name" value="TETRASPANIN"/>
    <property type="match status" value="1"/>
</dbReference>
<dbReference type="InterPro" id="IPR008952">
    <property type="entry name" value="Tetraspanin_EC2_sf"/>
</dbReference>
<dbReference type="PANTHER" id="PTHR19282:SF544">
    <property type="entry name" value="TETRASPANIN"/>
    <property type="match status" value="1"/>
</dbReference>
<dbReference type="Pfam" id="PF00335">
    <property type="entry name" value="Tetraspanin"/>
    <property type="match status" value="1"/>
</dbReference>
<feature type="region of interest" description="Disordered" evidence="5">
    <location>
        <begin position="276"/>
        <end position="297"/>
    </location>
</feature>
<evidence type="ECO:0000313" key="7">
    <source>
        <dbReference type="Proteomes" id="UP000887565"/>
    </source>
</evidence>
<feature type="transmembrane region" description="Helical" evidence="6">
    <location>
        <begin position="20"/>
        <end position="51"/>
    </location>
</feature>
<evidence type="ECO:0000256" key="2">
    <source>
        <dbReference type="ARBA" id="ARBA00022692"/>
    </source>
</evidence>
<evidence type="ECO:0000256" key="1">
    <source>
        <dbReference type="ARBA" id="ARBA00004141"/>
    </source>
</evidence>
<accession>A0A915IIW7</accession>
<protein>
    <submittedName>
        <fullName evidence="8">Tetraspanin</fullName>
    </submittedName>
</protein>
<keyword evidence="3 6" id="KW-1133">Transmembrane helix</keyword>
<dbReference type="CDD" id="cd03127">
    <property type="entry name" value="tetraspanin_LEL"/>
    <property type="match status" value="1"/>
</dbReference>
<dbReference type="InterPro" id="IPR018499">
    <property type="entry name" value="Tetraspanin/Peripherin"/>
</dbReference>
<dbReference type="SUPFAM" id="SSF48652">
    <property type="entry name" value="Tetraspanin"/>
    <property type="match status" value="1"/>
</dbReference>
<dbReference type="Proteomes" id="UP000887565">
    <property type="component" value="Unplaced"/>
</dbReference>
<dbReference type="GO" id="GO:0005886">
    <property type="term" value="C:plasma membrane"/>
    <property type="evidence" value="ECO:0007669"/>
    <property type="project" value="TreeGrafter"/>
</dbReference>
<dbReference type="Gene3D" id="1.10.1450.10">
    <property type="entry name" value="Tetraspanin"/>
    <property type="match status" value="1"/>
</dbReference>
<feature type="compositionally biased region" description="Basic and acidic residues" evidence="5">
    <location>
        <begin position="284"/>
        <end position="297"/>
    </location>
</feature>
<dbReference type="WBParaSite" id="nRc.2.0.1.t13759-RA">
    <property type="protein sequence ID" value="nRc.2.0.1.t13759-RA"/>
    <property type="gene ID" value="nRc.2.0.1.g13759"/>
</dbReference>
<keyword evidence="4 6" id="KW-0472">Membrane</keyword>
<evidence type="ECO:0000313" key="8">
    <source>
        <dbReference type="WBParaSite" id="nRc.2.0.1.t13759-RA"/>
    </source>
</evidence>
<evidence type="ECO:0000256" key="5">
    <source>
        <dbReference type="SAM" id="MobiDB-lite"/>
    </source>
</evidence>
<proteinExistence type="predicted"/>
<feature type="transmembrane region" description="Helical" evidence="6">
    <location>
        <begin position="63"/>
        <end position="90"/>
    </location>
</feature>
<keyword evidence="7" id="KW-1185">Reference proteome</keyword>
<name>A0A915IIW7_ROMCU</name>
<reference evidence="8" key="1">
    <citation type="submission" date="2022-11" db="UniProtKB">
        <authorList>
            <consortium name="WormBaseParasite"/>
        </authorList>
    </citation>
    <scope>IDENTIFICATION</scope>
</reference>
<keyword evidence="2 6" id="KW-0812">Transmembrane</keyword>